<keyword evidence="3" id="KW-1185">Reference proteome</keyword>
<dbReference type="SUPFAM" id="SSF55718">
    <property type="entry name" value="SCP-like"/>
    <property type="match status" value="1"/>
</dbReference>
<sequence>MNSDAVRRAVAELDSADGPGKEVLRDAVRALLSELAAKAPGRTVEVRVPPYGAVQCVPGPRHTRGTPPNVVETDPVTFLALAAGRVGFADAVADGRISASGTRADLSELLPLASAVA</sequence>
<feature type="domain" description="Bacterial SCP orthologue" evidence="1">
    <location>
        <begin position="23"/>
        <end position="112"/>
    </location>
</feature>
<evidence type="ECO:0000313" key="2">
    <source>
        <dbReference type="EMBL" id="TWJ12014.1"/>
    </source>
</evidence>
<dbReference type="Proteomes" id="UP000321617">
    <property type="component" value="Unassembled WGS sequence"/>
</dbReference>
<comment type="caution">
    <text evidence="2">The sequence shown here is derived from an EMBL/GenBank/DDBJ whole genome shotgun (WGS) entry which is preliminary data.</text>
</comment>
<name>A0A562V2A9_9ACTN</name>
<accession>A0A562V2A9</accession>
<proteinExistence type="predicted"/>
<organism evidence="2 3">
    <name type="scientific">Stackebrandtia albiflava</name>
    <dbReference type="NCBI Taxonomy" id="406432"/>
    <lineage>
        <taxon>Bacteria</taxon>
        <taxon>Bacillati</taxon>
        <taxon>Actinomycetota</taxon>
        <taxon>Actinomycetes</taxon>
        <taxon>Glycomycetales</taxon>
        <taxon>Glycomycetaceae</taxon>
        <taxon>Stackebrandtia</taxon>
    </lineage>
</organism>
<dbReference type="AlphaFoldDB" id="A0A562V2A9"/>
<evidence type="ECO:0000313" key="3">
    <source>
        <dbReference type="Proteomes" id="UP000321617"/>
    </source>
</evidence>
<protein>
    <recommendedName>
        <fullName evidence="1">Bacterial SCP orthologue domain-containing protein</fullName>
    </recommendedName>
</protein>
<dbReference type="InterPro" id="IPR036527">
    <property type="entry name" value="SCP2_sterol-bd_dom_sf"/>
</dbReference>
<evidence type="ECO:0000259" key="1">
    <source>
        <dbReference type="Pfam" id="PF17844"/>
    </source>
</evidence>
<dbReference type="Gene3D" id="3.30.1050.40">
    <property type="match status" value="1"/>
</dbReference>
<gene>
    <name evidence="2" type="ORF">LX16_2759</name>
</gene>
<dbReference type="EMBL" id="VLLL01000006">
    <property type="protein sequence ID" value="TWJ12014.1"/>
    <property type="molecule type" value="Genomic_DNA"/>
</dbReference>
<reference evidence="2 3" key="1">
    <citation type="journal article" date="2013" name="Stand. Genomic Sci.">
        <title>Genomic Encyclopedia of Type Strains, Phase I: The one thousand microbial genomes (KMG-I) project.</title>
        <authorList>
            <person name="Kyrpides N.C."/>
            <person name="Woyke T."/>
            <person name="Eisen J.A."/>
            <person name="Garrity G."/>
            <person name="Lilburn T.G."/>
            <person name="Beck B.J."/>
            <person name="Whitman W.B."/>
            <person name="Hugenholtz P."/>
            <person name="Klenk H.P."/>
        </authorList>
    </citation>
    <scope>NUCLEOTIDE SEQUENCE [LARGE SCALE GENOMIC DNA]</scope>
    <source>
        <strain evidence="2 3">DSM 45044</strain>
    </source>
</reference>
<dbReference type="Pfam" id="PF17844">
    <property type="entry name" value="SCP_3"/>
    <property type="match status" value="1"/>
</dbReference>
<dbReference type="InterPro" id="IPR041629">
    <property type="entry name" value="SCP_3"/>
</dbReference>